<evidence type="ECO:0000256" key="5">
    <source>
        <dbReference type="ARBA" id="ARBA00022989"/>
    </source>
</evidence>
<keyword evidence="2" id="KW-0813">Transport</keyword>
<feature type="transmembrane region" description="Helical" evidence="7">
    <location>
        <begin position="6"/>
        <end position="26"/>
    </location>
</feature>
<feature type="transmembrane region" description="Helical" evidence="7">
    <location>
        <begin position="188"/>
        <end position="205"/>
    </location>
</feature>
<evidence type="ECO:0000256" key="2">
    <source>
        <dbReference type="ARBA" id="ARBA00022448"/>
    </source>
</evidence>
<evidence type="ECO:0000256" key="7">
    <source>
        <dbReference type="SAM" id="Phobius"/>
    </source>
</evidence>
<name>A0A645H6X2_9ZZZZ</name>
<organism evidence="9">
    <name type="scientific">bioreactor metagenome</name>
    <dbReference type="NCBI Taxonomy" id="1076179"/>
    <lineage>
        <taxon>unclassified sequences</taxon>
        <taxon>metagenomes</taxon>
        <taxon>ecological metagenomes</taxon>
    </lineage>
</organism>
<dbReference type="EMBL" id="VSSQ01086971">
    <property type="protein sequence ID" value="MPN34102.1"/>
    <property type="molecule type" value="Genomic_DNA"/>
</dbReference>
<feature type="transmembrane region" description="Helical" evidence="7">
    <location>
        <begin position="67"/>
        <end position="88"/>
    </location>
</feature>
<evidence type="ECO:0000256" key="1">
    <source>
        <dbReference type="ARBA" id="ARBA00004651"/>
    </source>
</evidence>
<proteinExistence type="predicted"/>
<dbReference type="PANTHER" id="PTHR43744">
    <property type="entry name" value="ABC TRANSPORTER PERMEASE PROTEIN MG189-RELATED-RELATED"/>
    <property type="match status" value="1"/>
</dbReference>
<dbReference type="Gene3D" id="1.10.3720.10">
    <property type="entry name" value="MetI-like"/>
    <property type="match status" value="1"/>
</dbReference>
<dbReference type="AlphaFoldDB" id="A0A645H6X2"/>
<keyword evidence="6 7" id="KW-0472">Membrane</keyword>
<dbReference type="InterPro" id="IPR000515">
    <property type="entry name" value="MetI-like"/>
</dbReference>
<keyword evidence="4 7" id="KW-0812">Transmembrane</keyword>
<dbReference type="SUPFAM" id="SSF161098">
    <property type="entry name" value="MetI-like"/>
    <property type="match status" value="1"/>
</dbReference>
<dbReference type="CDD" id="cd06261">
    <property type="entry name" value="TM_PBP2"/>
    <property type="match status" value="1"/>
</dbReference>
<evidence type="ECO:0000256" key="6">
    <source>
        <dbReference type="ARBA" id="ARBA00023136"/>
    </source>
</evidence>
<dbReference type="Pfam" id="PF00528">
    <property type="entry name" value="BPD_transp_1"/>
    <property type="match status" value="1"/>
</dbReference>
<feature type="domain" description="ABC transmembrane type-1" evidence="8">
    <location>
        <begin position="1"/>
        <end position="210"/>
    </location>
</feature>
<feature type="transmembrane region" description="Helical" evidence="7">
    <location>
        <begin position="38"/>
        <end position="61"/>
    </location>
</feature>
<dbReference type="PROSITE" id="PS50928">
    <property type="entry name" value="ABC_TM1"/>
    <property type="match status" value="1"/>
</dbReference>
<comment type="caution">
    <text evidence="9">The sequence shown here is derived from an EMBL/GenBank/DDBJ whole genome shotgun (WGS) entry which is preliminary data.</text>
</comment>
<dbReference type="PANTHER" id="PTHR43744:SF9">
    <property type="entry name" value="POLYGALACTURONAN_RHAMNOGALACTURONAN TRANSPORT SYSTEM PERMEASE PROTEIN YTCP"/>
    <property type="match status" value="1"/>
</dbReference>
<accession>A0A645H6X2</accession>
<dbReference type="GO" id="GO:0055085">
    <property type="term" value="P:transmembrane transport"/>
    <property type="evidence" value="ECO:0007669"/>
    <property type="project" value="InterPro"/>
</dbReference>
<dbReference type="InterPro" id="IPR035906">
    <property type="entry name" value="MetI-like_sf"/>
</dbReference>
<evidence type="ECO:0000256" key="3">
    <source>
        <dbReference type="ARBA" id="ARBA00022475"/>
    </source>
</evidence>
<evidence type="ECO:0000256" key="4">
    <source>
        <dbReference type="ARBA" id="ARBA00022692"/>
    </source>
</evidence>
<reference evidence="9" key="1">
    <citation type="submission" date="2019-08" db="EMBL/GenBank/DDBJ databases">
        <authorList>
            <person name="Kucharzyk K."/>
            <person name="Murdoch R.W."/>
            <person name="Higgins S."/>
            <person name="Loffler F."/>
        </authorList>
    </citation>
    <scope>NUCLEOTIDE SEQUENCE</scope>
</reference>
<protein>
    <submittedName>
        <fullName evidence="9">L-arabinose transport system permease protein AraQ</fullName>
    </submittedName>
</protein>
<comment type="subcellular location">
    <subcellularLocation>
        <location evidence="1">Cell membrane</location>
        <topology evidence="1">Multi-pass membrane protein</topology>
    </subcellularLocation>
</comment>
<feature type="transmembrane region" description="Helical" evidence="7">
    <location>
        <begin position="109"/>
        <end position="134"/>
    </location>
</feature>
<keyword evidence="5 7" id="KW-1133">Transmembrane helix</keyword>
<sequence>MSAAALTLAGTAIGLFIVSMTGYALQRRDFYFKNGITFYIYFTSLFSAGLVPFYLLIVQTLKLKDNYLAVLLPLLMNPWLIILMKNFTKAIPHEITESGKIDGAGDFTIFFRLILPSMKPALATIGLFLALGYWNEWYYSSLFLGSQVSYHPLQYHLYNVINKVASLKNSLAGANIVMTDLPGETLKMATAVLATGPIIFVYPFVQKYFVAGLTVGAVKG</sequence>
<dbReference type="GO" id="GO:0005886">
    <property type="term" value="C:plasma membrane"/>
    <property type="evidence" value="ECO:0007669"/>
    <property type="project" value="UniProtKB-SubCell"/>
</dbReference>
<keyword evidence="3" id="KW-1003">Cell membrane</keyword>
<gene>
    <name evidence="9" type="primary">araQ_100</name>
    <name evidence="9" type="ORF">SDC9_181595</name>
</gene>
<evidence type="ECO:0000259" key="8">
    <source>
        <dbReference type="PROSITE" id="PS50928"/>
    </source>
</evidence>
<evidence type="ECO:0000313" key="9">
    <source>
        <dbReference type="EMBL" id="MPN34102.1"/>
    </source>
</evidence>